<dbReference type="Proteomes" id="UP001279553">
    <property type="component" value="Unassembled WGS sequence"/>
</dbReference>
<dbReference type="GO" id="GO:0005524">
    <property type="term" value="F:ATP binding"/>
    <property type="evidence" value="ECO:0007669"/>
    <property type="project" value="UniProtKB-KW"/>
</dbReference>
<dbReference type="GO" id="GO:0016887">
    <property type="term" value="F:ATP hydrolysis activity"/>
    <property type="evidence" value="ECO:0007669"/>
    <property type="project" value="InterPro"/>
</dbReference>
<evidence type="ECO:0000256" key="2">
    <source>
        <dbReference type="ARBA" id="ARBA00022741"/>
    </source>
</evidence>
<evidence type="ECO:0000256" key="1">
    <source>
        <dbReference type="ARBA" id="ARBA00022448"/>
    </source>
</evidence>
<dbReference type="PROSITE" id="PS00211">
    <property type="entry name" value="ABC_TRANSPORTER_1"/>
    <property type="match status" value="1"/>
</dbReference>
<dbReference type="InterPro" id="IPR027417">
    <property type="entry name" value="P-loop_NTPase"/>
</dbReference>
<dbReference type="PROSITE" id="PS50893">
    <property type="entry name" value="ABC_TRANSPORTER_2"/>
    <property type="match status" value="1"/>
</dbReference>
<dbReference type="SMART" id="SM00382">
    <property type="entry name" value="AAA"/>
    <property type="match status" value="1"/>
</dbReference>
<comment type="caution">
    <text evidence="5">The sequence shown here is derived from an EMBL/GenBank/DDBJ whole genome shotgun (WGS) entry which is preliminary data.</text>
</comment>
<dbReference type="Pfam" id="PF00005">
    <property type="entry name" value="ABC_tran"/>
    <property type="match status" value="1"/>
</dbReference>
<dbReference type="SUPFAM" id="SSF52540">
    <property type="entry name" value="P-loop containing nucleoside triphosphate hydrolases"/>
    <property type="match status" value="1"/>
</dbReference>
<dbReference type="PANTHER" id="PTHR42939">
    <property type="entry name" value="ABC TRANSPORTER ATP-BINDING PROTEIN ALBC-RELATED"/>
    <property type="match status" value="1"/>
</dbReference>
<evidence type="ECO:0000313" key="6">
    <source>
        <dbReference type="Proteomes" id="UP001279553"/>
    </source>
</evidence>
<protein>
    <submittedName>
        <fullName evidence="5">ABC transporter ATP-binding protein</fullName>
    </submittedName>
</protein>
<keyword evidence="2" id="KW-0547">Nucleotide-binding</keyword>
<dbReference type="InterPro" id="IPR017871">
    <property type="entry name" value="ABC_transporter-like_CS"/>
</dbReference>
<dbReference type="PANTHER" id="PTHR42939:SF1">
    <property type="entry name" value="ABC TRANSPORTER ATP-BINDING PROTEIN ALBC-RELATED"/>
    <property type="match status" value="1"/>
</dbReference>
<dbReference type="CDD" id="cd03230">
    <property type="entry name" value="ABC_DR_subfamily_A"/>
    <property type="match status" value="1"/>
</dbReference>
<evidence type="ECO:0000256" key="3">
    <source>
        <dbReference type="ARBA" id="ARBA00022840"/>
    </source>
</evidence>
<keyword evidence="6" id="KW-1185">Reference proteome</keyword>
<dbReference type="InterPro" id="IPR051782">
    <property type="entry name" value="ABC_Transporter_VariousFunc"/>
</dbReference>
<dbReference type="EMBL" id="JAWXYB010000018">
    <property type="protein sequence ID" value="MDX5931908.1"/>
    <property type="molecule type" value="Genomic_DNA"/>
</dbReference>
<evidence type="ECO:0000313" key="5">
    <source>
        <dbReference type="EMBL" id="MDX5931908.1"/>
    </source>
</evidence>
<name>A0AAW9DU90_ACIAO</name>
<accession>A0AAW9DU90</accession>
<gene>
    <name evidence="5" type="ORF">SIL87_14165</name>
</gene>
<organism evidence="5 6">
    <name type="scientific">Acidiphilium acidophilum</name>
    <name type="common">Thiobacillus acidophilus</name>
    <dbReference type="NCBI Taxonomy" id="76588"/>
    <lineage>
        <taxon>Bacteria</taxon>
        <taxon>Pseudomonadati</taxon>
        <taxon>Pseudomonadota</taxon>
        <taxon>Alphaproteobacteria</taxon>
        <taxon>Acetobacterales</taxon>
        <taxon>Acidocellaceae</taxon>
        <taxon>Acidiphilium</taxon>
    </lineage>
</organism>
<reference evidence="5 6" key="1">
    <citation type="submission" date="2023-11" db="EMBL/GenBank/DDBJ databases">
        <title>MicrobeMod: A computational toolkit for identifying prokaryotic methylation and restriction-modification with nanopore sequencing.</title>
        <authorList>
            <person name="Crits-Christoph A."/>
            <person name="Kang S.C."/>
            <person name="Lee H."/>
            <person name="Ostrov N."/>
        </authorList>
    </citation>
    <scope>NUCLEOTIDE SEQUENCE [LARGE SCALE GENOMIC DNA]</scope>
    <source>
        <strain evidence="5 6">DSMZ 700</strain>
    </source>
</reference>
<dbReference type="Gene3D" id="3.40.50.300">
    <property type="entry name" value="P-loop containing nucleotide triphosphate hydrolases"/>
    <property type="match status" value="1"/>
</dbReference>
<dbReference type="InterPro" id="IPR003439">
    <property type="entry name" value="ABC_transporter-like_ATP-bd"/>
</dbReference>
<dbReference type="AlphaFoldDB" id="A0AAW9DU90"/>
<keyword evidence="3 5" id="KW-0067">ATP-binding</keyword>
<keyword evidence="1" id="KW-0813">Transport</keyword>
<feature type="domain" description="ABC transporter" evidence="4">
    <location>
        <begin position="10"/>
        <end position="236"/>
    </location>
</feature>
<sequence>MYDGNTIPFTTVTHLTKQYGARTALTDISFVVGPGEIVGLLGPNGAGKTTLIGCLLGFLLPSSGSVHLFGENAAELSPAGRGRTGFVPQTMTGFGWFKVGELIAYLGKFYATDPGLPPAWLLDWADLDMKARVKSLSGGQKQRLAIVLAMRHGPDLLILDEPVASLDPQARRDFMALLVTFCAQEGRSAIISSHILSDLEKIATRAIFMRHGRLIHDTPMSRFRSSARWITAPRDALPETLACLAEDRATGALLVDGWDDHHATLLTATLGTTPEIRIPDLETAFLEMTR</sequence>
<evidence type="ECO:0000259" key="4">
    <source>
        <dbReference type="PROSITE" id="PS50893"/>
    </source>
</evidence>
<dbReference type="InterPro" id="IPR003593">
    <property type="entry name" value="AAA+_ATPase"/>
</dbReference>
<proteinExistence type="predicted"/>